<dbReference type="Proteomes" id="UP000405075">
    <property type="component" value="Chromosome"/>
</dbReference>
<proteinExistence type="predicted"/>
<dbReference type="GeneID" id="64222910"/>
<protein>
    <submittedName>
        <fullName evidence="2">Uncharacterized protein</fullName>
    </submittedName>
</protein>
<reference evidence="3" key="2">
    <citation type="submission" date="2019-11" db="EMBL/GenBank/DDBJ databases">
        <authorList>
            <person name="Yao H."/>
            <person name="Du X."/>
            <person name="Yu R."/>
            <person name="Li A."/>
        </authorList>
    </citation>
    <scope>NUCLEOTIDE SEQUENCE</scope>
    <source>
        <strain evidence="3">19110F47</strain>
    </source>
</reference>
<evidence type="ECO:0000313" key="4">
    <source>
        <dbReference type="EMBL" id="QTD60962.1"/>
    </source>
</evidence>
<gene>
    <name evidence="3" type="ORF">GJD93_09280</name>
    <name evidence="2" type="ORF">HX110_10225</name>
    <name evidence="4" type="ORF">J4G45_09005</name>
</gene>
<dbReference type="EMBL" id="JACANG010000019">
    <property type="protein sequence ID" value="MDM1719491.1"/>
    <property type="molecule type" value="Genomic_DNA"/>
</dbReference>
<evidence type="ECO:0000313" key="3">
    <source>
        <dbReference type="EMBL" id="QGM27858.1"/>
    </source>
</evidence>
<dbReference type="Proteomes" id="UP001174419">
    <property type="component" value="Unassembled WGS sequence"/>
</dbReference>
<reference evidence="5" key="1">
    <citation type="submission" date="2019-11" db="EMBL/GenBank/DDBJ databases">
        <title>Escherichia coli 1916D6.</title>
        <authorList>
            <person name="Yao H."/>
            <person name="Du X."/>
            <person name="Yu R."/>
            <person name="Li A."/>
        </authorList>
    </citation>
    <scope>NUCLEOTIDE SEQUENCE [LARGE SCALE GENOMIC DNA]</scope>
    <source>
        <strain evidence="5">19110F47</strain>
    </source>
</reference>
<reference evidence="2" key="4">
    <citation type="submission" date="2020-06" db="EMBL/GenBank/DDBJ databases">
        <authorList>
            <person name="Dong N."/>
        </authorList>
    </citation>
    <scope>NUCLEOTIDE SEQUENCE</scope>
    <source>
        <strain evidence="2">DF49-4</strain>
    </source>
</reference>
<name>A0AAP4M3S5_9GAMM</name>
<reference evidence="4" key="5">
    <citation type="submission" date="2021-03" db="EMBL/GenBank/DDBJ databases">
        <authorList>
            <person name="Ma J."/>
        </authorList>
    </citation>
    <scope>NUCLEOTIDE SEQUENCE</scope>
    <source>
        <strain evidence="4">GX5</strain>
    </source>
</reference>
<dbReference type="EMBL" id="CP071770">
    <property type="protein sequence ID" value="QTD60962.1"/>
    <property type="molecule type" value="Genomic_DNA"/>
</dbReference>
<accession>A0AAP4M3S5</accession>
<keyword evidence="1" id="KW-0812">Transmembrane</keyword>
<feature type="transmembrane region" description="Helical" evidence="1">
    <location>
        <begin position="6"/>
        <end position="27"/>
    </location>
</feature>
<reference evidence="2" key="6">
    <citation type="journal article" date="2022" name="Sci. Total Environ.">
        <title>Prevalence, transmission, and molecular epidemiology of tet(X)-positive bacteria among humans, animals, and environmental niches in China: An epidemiological, and genomic-based study.</title>
        <authorList>
            <person name="Dong N."/>
            <person name="Zeng Y."/>
            <person name="Cai C."/>
            <person name="Sun C."/>
            <person name="Lu J."/>
            <person name="Liu C."/>
            <person name="Zhou H."/>
            <person name="Sun Q."/>
            <person name="Shu L."/>
            <person name="Wang H."/>
            <person name="Wang Y."/>
            <person name="Wang S."/>
            <person name="Wu C."/>
            <person name="Chan E.W."/>
            <person name="Chen G."/>
            <person name="Shen Z."/>
            <person name="Chen S."/>
            <person name="Zhang R."/>
        </authorList>
    </citation>
    <scope>NUCLEOTIDE SEQUENCE</scope>
    <source>
        <strain evidence="2">DF49-4</strain>
    </source>
</reference>
<keyword evidence="6" id="KW-1185">Reference proteome</keyword>
<dbReference type="RefSeq" id="WP_154320842.1">
    <property type="nucleotide sequence ID" value="NZ_AP031566.1"/>
</dbReference>
<dbReference type="Proteomes" id="UP000663954">
    <property type="component" value="Chromosome"/>
</dbReference>
<evidence type="ECO:0000313" key="6">
    <source>
        <dbReference type="Proteomes" id="UP000663954"/>
    </source>
</evidence>
<reference evidence="4 6" key="3">
    <citation type="journal article" date="2020" name="Front. Cell. Infect. Microbiol.">
        <title>Characterization of Three Porcine Acinetobacter towneri Strains Co-Harboring tet(X3) and bla OXA-58.</title>
        <authorList>
            <person name="Ma J."/>
            <person name="Wang J."/>
            <person name="Feng J."/>
            <person name="Liu Y."/>
            <person name="Yang B."/>
            <person name="Li R."/>
            <person name="Bai L."/>
            <person name="He T."/>
            <person name="Wang X."/>
            <person name="Yang Z."/>
        </authorList>
    </citation>
    <scope>NUCLEOTIDE SEQUENCE [LARGE SCALE GENOMIC DNA]</scope>
    <source>
        <strain evidence="4 6">GX5</strain>
    </source>
</reference>
<evidence type="ECO:0000256" key="1">
    <source>
        <dbReference type="SAM" id="Phobius"/>
    </source>
</evidence>
<evidence type="ECO:0000313" key="2">
    <source>
        <dbReference type="EMBL" id="MDM1719491.1"/>
    </source>
</evidence>
<evidence type="ECO:0000313" key="5">
    <source>
        <dbReference type="Proteomes" id="UP000405075"/>
    </source>
</evidence>
<dbReference type="AlphaFoldDB" id="A0AAP4M3S5"/>
<organism evidence="2 7">
    <name type="scientific">Acinetobacter towneri</name>
    <dbReference type="NCBI Taxonomy" id="202956"/>
    <lineage>
        <taxon>Bacteria</taxon>
        <taxon>Pseudomonadati</taxon>
        <taxon>Pseudomonadota</taxon>
        <taxon>Gammaproteobacteria</taxon>
        <taxon>Moraxellales</taxon>
        <taxon>Moraxellaceae</taxon>
        <taxon>Acinetobacter</taxon>
    </lineage>
</organism>
<keyword evidence="1" id="KW-0472">Membrane</keyword>
<dbReference type="EMBL" id="CP046045">
    <property type="protein sequence ID" value="QGM27858.1"/>
    <property type="molecule type" value="Genomic_DNA"/>
</dbReference>
<sequence>MAYLTTFLVALTVLLLVLVWSMFELFLEVRKEKRLKLHRAMFRKVKV</sequence>
<evidence type="ECO:0000313" key="7">
    <source>
        <dbReference type="Proteomes" id="UP001174419"/>
    </source>
</evidence>
<keyword evidence="1" id="KW-1133">Transmembrane helix</keyword>